<dbReference type="InterPro" id="IPR022205">
    <property type="entry name" value="DUF3732"/>
</dbReference>
<reference evidence="2 3" key="1">
    <citation type="submission" date="2019-09" db="EMBL/GenBank/DDBJ databases">
        <title>NBRP : Genome information of microbial organism related human and environment.</title>
        <authorList>
            <person name="Hattori M."/>
            <person name="Oshima K."/>
            <person name="Inaba H."/>
            <person name="Suda W."/>
            <person name="Sakamoto M."/>
            <person name="Iino T."/>
            <person name="Kitahara M."/>
            <person name="Oshida Y."/>
            <person name="Iida T."/>
            <person name="Kudo T."/>
            <person name="Itoh T."/>
            <person name="Ohkuma M."/>
        </authorList>
    </citation>
    <scope>NUCLEOTIDE SEQUENCE [LARGE SCALE GENOMIC DNA]</scope>
    <source>
        <strain evidence="2 3">Hi-2</strain>
    </source>
</reference>
<comment type="caution">
    <text evidence="2">The sequence shown here is derived from an EMBL/GenBank/DDBJ whole genome shotgun (WGS) entry which is preliminary data.</text>
</comment>
<evidence type="ECO:0000313" key="2">
    <source>
        <dbReference type="EMBL" id="GEQ99281.1"/>
    </source>
</evidence>
<protein>
    <recommendedName>
        <fullName evidence="4">DUF3732 domain-containing protein</fullName>
    </recommendedName>
</protein>
<dbReference type="RefSeq" id="WP_150001403.1">
    <property type="nucleotide sequence ID" value="NZ_BKCL01000016.1"/>
</dbReference>
<dbReference type="Pfam" id="PF12532">
    <property type="entry name" value="DUF3732"/>
    <property type="match status" value="1"/>
</dbReference>
<evidence type="ECO:0008006" key="4">
    <source>
        <dbReference type="Google" id="ProtNLM"/>
    </source>
</evidence>
<evidence type="ECO:0000256" key="1">
    <source>
        <dbReference type="SAM" id="Coils"/>
    </source>
</evidence>
<dbReference type="Proteomes" id="UP000322084">
    <property type="component" value="Unassembled WGS sequence"/>
</dbReference>
<dbReference type="InterPro" id="IPR027417">
    <property type="entry name" value="P-loop_NTPase"/>
</dbReference>
<dbReference type="EMBL" id="BKCL01000016">
    <property type="protein sequence ID" value="GEQ99281.1"/>
    <property type="molecule type" value="Genomic_DNA"/>
</dbReference>
<dbReference type="PANTHER" id="PTHR32114">
    <property type="entry name" value="ABC TRANSPORTER ABCH.3"/>
    <property type="match status" value="1"/>
</dbReference>
<dbReference type="Gene3D" id="3.40.50.300">
    <property type="entry name" value="P-loop containing nucleotide triphosphate hydrolases"/>
    <property type="match status" value="2"/>
</dbReference>
<sequence>MSFSIIAIVLYGHEGQIRTLPFKKRGLNIVTGQSKTGKSAIIDIVDYCLGRGSYNVAEGEIRRKVSWFGLHLAKGDDEVFIARDNPGPGTGTGSKVYYQRGKIDSYPSLDEISKNTTEASLKTFTTQFAGIVENEFRPTSGTRPPLSANISHALLFCFQPQGMVASKDHLFHRTNDSWIAQALKDTLPYFLGAVDEEHFKHLAELDQLNAKLRILEAQESKRLQAIELSRNRIVRVVNEGKRLGLISQDYQAVDDSVFGYLANIASTPVDAPTVMQDFGETIQNLRAEQTTIQGRLTDLNQDLRAARTFLSVQTDFTREANEQSARLKSIGLYKTEAEERATCPICSSQLKTLTPSVEQITTSLQRVDNLLNSAHRESPHIQSHIAELSAQIERLSDQLKEVQRELARAISEDENARAAQNQLIARAKYVGKLTDFLETFQPDDDSEDAKDQIGELQKMIAAIRAKLNSEEMASRMDTFLNLIGQKMTAYSSGLDLEHSGSSLRLDVKKLTVVADTDDGPVPLNRMGSGENWVGYHVLAHLALHWWLRKRNRPVPSFLILDQPTQAYYPPDRIEGGLDQIEKDSDRLAVQALFELMHTACQEIDLPFQLIVLDHAHLRDEWFEDSIVEEWRGGVALVPSEWPNG</sequence>
<organism evidence="2 3">
    <name type="scientific">Iodidimonas gelatinilytica</name>
    <dbReference type="NCBI Taxonomy" id="1236966"/>
    <lineage>
        <taxon>Bacteria</taxon>
        <taxon>Pseudomonadati</taxon>
        <taxon>Pseudomonadota</taxon>
        <taxon>Alphaproteobacteria</taxon>
        <taxon>Iodidimonadales</taxon>
        <taxon>Iodidimonadaceae</taxon>
        <taxon>Iodidimonas</taxon>
    </lineage>
</organism>
<dbReference type="AlphaFoldDB" id="A0A5A7MTI9"/>
<accession>A0A5A7MTI9</accession>
<dbReference type="PANTHER" id="PTHR32114:SF2">
    <property type="entry name" value="ABC TRANSPORTER ABCH.3"/>
    <property type="match status" value="1"/>
</dbReference>
<keyword evidence="1" id="KW-0175">Coiled coil</keyword>
<proteinExistence type="predicted"/>
<evidence type="ECO:0000313" key="3">
    <source>
        <dbReference type="Proteomes" id="UP000322084"/>
    </source>
</evidence>
<feature type="coiled-coil region" evidence="1">
    <location>
        <begin position="385"/>
        <end position="419"/>
    </location>
</feature>
<name>A0A5A7MTI9_9PROT</name>
<dbReference type="SUPFAM" id="SSF46966">
    <property type="entry name" value="Spectrin repeat"/>
    <property type="match status" value="1"/>
</dbReference>
<gene>
    <name evidence="2" type="primary">yme</name>
    <name evidence="2" type="ORF">JCM17844_29180</name>
</gene>